<organism evidence="2 3">
    <name type="scientific">Pelomonas aquatica</name>
    <dbReference type="NCBI Taxonomy" id="431058"/>
    <lineage>
        <taxon>Bacteria</taxon>
        <taxon>Pseudomonadati</taxon>
        <taxon>Pseudomonadota</taxon>
        <taxon>Betaproteobacteria</taxon>
        <taxon>Burkholderiales</taxon>
        <taxon>Sphaerotilaceae</taxon>
        <taxon>Roseateles</taxon>
    </lineage>
</organism>
<dbReference type="AlphaFoldDB" id="A0A9X4LG61"/>
<comment type="caution">
    <text evidence="2">The sequence shown here is derived from an EMBL/GenBank/DDBJ whole genome shotgun (WGS) entry which is preliminary data.</text>
</comment>
<evidence type="ECO:0000256" key="1">
    <source>
        <dbReference type="SAM" id="SignalP"/>
    </source>
</evidence>
<protein>
    <submittedName>
        <fullName evidence="2">DUF2059 domain-containing protein</fullName>
    </submittedName>
</protein>
<evidence type="ECO:0000313" key="2">
    <source>
        <dbReference type="EMBL" id="MDG0863386.1"/>
    </source>
</evidence>
<feature type="signal peptide" evidence="1">
    <location>
        <begin position="1"/>
        <end position="19"/>
    </location>
</feature>
<gene>
    <name evidence="2" type="ORF">EXJ73_13005</name>
</gene>
<reference evidence="2" key="1">
    <citation type="submission" date="2019-02" db="EMBL/GenBank/DDBJ databases">
        <title>Draft genome of the type strain Pelomonas aquatica CCUG 52575T.</title>
        <authorList>
            <person name="Gomila M."/>
            <person name="Lalucat J."/>
        </authorList>
    </citation>
    <scope>NUCLEOTIDE SEQUENCE</scope>
    <source>
        <strain evidence="2">CCUG 52575</strain>
    </source>
</reference>
<keyword evidence="3" id="KW-1185">Reference proteome</keyword>
<evidence type="ECO:0000313" key="3">
    <source>
        <dbReference type="Proteomes" id="UP001152766"/>
    </source>
</evidence>
<name>A0A9X4LG61_9BURK</name>
<dbReference type="EMBL" id="SGUG01000017">
    <property type="protein sequence ID" value="MDG0863386.1"/>
    <property type="molecule type" value="Genomic_DNA"/>
</dbReference>
<accession>A0A9X4LG61</accession>
<proteinExistence type="predicted"/>
<feature type="chain" id="PRO_5040860409" evidence="1">
    <location>
        <begin position="20"/>
        <end position="169"/>
    </location>
</feature>
<dbReference type="Proteomes" id="UP001152766">
    <property type="component" value="Unassembled WGS sequence"/>
</dbReference>
<sequence length="169" mass="18321">MHRLLLVTTLLGVSLPASANPTKQELAMRLVAVMRLDYTVLDALQWQARVAPAFSGDVSACLGGADYKRFTAPIANVVARDVSVDDIAYLLGFYSSPAGSKFTEAALVDAHKHADPGIKEDYPDISPDEYAQISSLIKSEPYARFRGVQTYASVRQTADQLLAECRAGK</sequence>
<keyword evidence="1" id="KW-0732">Signal</keyword>
<dbReference type="RefSeq" id="WP_277583821.1">
    <property type="nucleotide sequence ID" value="NZ_JBHSRN010000005.1"/>
</dbReference>